<dbReference type="Proteomes" id="UP000736787">
    <property type="component" value="Unassembled WGS sequence"/>
</dbReference>
<dbReference type="EMBL" id="RCML01000401">
    <property type="protein sequence ID" value="KAG2978137.1"/>
    <property type="molecule type" value="Genomic_DNA"/>
</dbReference>
<dbReference type="InterPro" id="IPR009057">
    <property type="entry name" value="Homeodomain-like_sf"/>
</dbReference>
<protein>
    <recommendedName>
        <fullName evidence="6">Transposase Tc1-like domain-containing protein</fullName>
    </recommendedName>
</protein>
<dbReference type="Proteomes" id="UP000774804">
    <property type="component" value="Unassembled WGS sequence"/>
</dbReference>
<dbReference type="VEuPathDB" id="FungiDB:PC110_g14725"/>
<dbReference type="GO" id="GO:0003676">
    <property type="term" value="F:nucleic acid binding"/>
    <property type="evidence" value="ECO:0007669"/>
    <property type="project" value="InterPro"/>
</dbReference>
<comment type="caution">
    <text evidence="4">The sequence shown here is derived from an EMBL/GenBank/DDBJ whole genome shotgun (WGS) entry which is preliminary data.</text>
</comment>
<organism evidence="4 5">
    <name type="scientific">Phytophthora cactorum</name>
    <dbReference type="NCBI Taxonomy" id="29920"/>
    <lineage>
        <taxon>Eukaryota</taxon>
        <taxon>Sar</taxon>
        <taxon>Stramenopiles</taxon>
        <taxon>Oomycota</taxon>
        <taxon>Peronosporomycetes</taxon>
        <taxon>Peronosporales</taxon>
        <taxon>Peronosporaceae</taxon>
        <taxon>Phytophthora</taxon>
    </lineage>
</organism>
<evidence type="ECO:0000313" key="3">
    <source>
        <dbReference type="EMBL" id="KAG2949633.1"/>
    </source>
</evidence>
<gene>
    <name evidence="1" type="ORF">PC113_g10927</name>
    <name evidence="2" type="ORF">PC115_g8768</name>
    <name evidence="3" type="ORF">PC117_g5050</name>
    <name evidence="4" type="ORF">PC118_g12451</name>
</gene>
<dbReference type="Gene3D" id="3.30.420.10">
    <property type="entry name" value="Ribonuclease H-like superfamily/Ribonuclease H"/>
    <property type="match status" value="1"/>
</dbReference>
<dbReference type="EMBL" id="RCMK01000086">
    <property type="protein sequence ID" value="KAG2949633.1"/>
    <property type="molecule type" value="Genomic_DNA"/>
</dbReference>
<dbReference type="Gene3D" id="1.10.10.60">
    <property type="entry name" value="Homeodomain-like"/>
    <property type="match status" value="1"/>
</dbReference>
<dbReference type="Proteomes" id="UP000735874">
    <property type="component" value="Unassembled WGS sequence"/>
</dbReference>
<dbReference type="InterPro" id="IPR036397">
    <property type="entry name" value="RNaseH_sf"/>
</dbReference>
<dbReference type="EMBL" id="RCMG01000301">
    <property type="protein sequence ID" value="KAG2857159.1"/>
    <property type="molecule type" value="Genomic_DNA"/>
</dbReference>
<evidence type="ECO:0000313" key="4">
    <source>
        <dbReference type="EMBL" id="KAG2978137.1"/>
    </source>
</evidence>
<reference evidence="4" key="1">
    <citation type="submission" date="2018-10" db="EMBL/GenBank/DDBJ databases">
        <title>Effector identification in a new, highly contiguous assembly of the strawberry crown rot pathogen Phytophthora cactorum.</title>
        <authorList>
            <person name="Armitage A.D."/>
            <person name="Nellist C.F."/>
            <person name="Bates H."/>
            <person name="Vickerstaff R.J."/>
            <person name="Harrison R.J."/>
        </authorList>
    </citation>
    <scope>NUCLEOTIDE SEQUENCE</scope>
    <source>
        <strain evidence="1">15-7</strain>
        <strain evidence="2">4032</strain>
        <strain evidence="3">4040</strain>
        <strain evidence="4">P415</strain>
    </source>
</reference>
<evidence type="ECO:0000313" key="2">
    <source>
        <dbReference type="EMBL" id="KAG2923975.1"/>
    </source>
</evidence>
<evidence type="ECO:0000313" key="1">
    <source>
        <dbReference type="EMBL" id="KAG2857159.1"/>
    </source>
</evidence>
<accession>A0A8T1FMW6</accession>
<name>A0A8T1FMW6_9STRA</name>
<dbReference type="AlphaFoldDB" id="A0A8T1FMW6"/>
<evidence type="ECO:0008006" key="6">
    <source>
        <dbReference type="Google" id="ProtNLM"/>
    </source>
</evidence>
<evidence type="ECO:0000313" key="5">
    <source>
        <dbReference type="Proteomes" id="UP000697107"/>
    </source>
</evidence>
<sequence>MARGRVLTEKEKGEISALHKCRLSERAIAKVLERSRPLIHAYLTCPDTYTTTKRPGRPKQLTPTAERRLFQEASKGKSSAPKLKTQLHPDLSARRIRELLQKHPGFKFDKRMASPVLTKHHKANRLKWAREKVTWDAAKWSQVVFSDEKKFNLDGPDDLQFYWHDLRFETQIHWRHQSGGGSVMVLGAFCAGGKSELVILEGRRTVNAMSTPCRSISCYL</sequence>
<proteinExistence type="predicted"/>
<dbReference type="Proteomes" id="UP000697107">
    <property type="component" value="Unassembled WGS sequence"/>
</dbReference>
<dbReference type="SUPFAM" id="SSF46689">
    <property type="entry name" value="Homeodomain-like"/>
    <property type="match status" value="1"/>
</dbReference>
<dbReference type="EMBL" id="RCMI01000232">
    <property type="protein sequence ID" value="KAG2923975.1"/>
    <property type="molecule type" value="Genomic_DNA"/>
</dbReference>